<evidence type="ECO:0000313" key="2">
    <source>
        <dbReference type="Proteomes" id="UP001220324"/>
    </source>
</evidence>
<comment type="caution">
    <text evidence="1">The sequence shown here is derived from an EMBL/GenBank/DDBJ whole genome shotgun (WGS) entry which is preliminary data.</text>
</comment>
<dbReference type="AlphaFoldDB" id="A0AAD6G9Y8"/>
<dbReference type="Proteomes" id="UP001220324">
    <property type="component" value="Unassembled WGS sequence"/>
</dbReference>
<evidence type="ECO:0008006" key="3">
    <source>
        <dbReference type="Google" id="ProtNLM"/>
    </source>
</evidence>
<organism evidence="1 2">
    <name type="scientific">Penicillium frequentans</name>
    <dbReference type="NCBI Taxonomy" id="3151616"/>
    <lineage>
        <taxon>Eukaryota</taxon>
        <taxon>Fungi</taxon>
        <taxon>Dikarya</taxon>
        <taxon>Ascomycota</taxon>
        <taxon>Pezizomycotina</taxon>
        <taxon>Eurotiomycetes</taxon>
        <taxon>Eurotiomycetidae</taxon>
        <taxon>Eurotiales</taxon>
        <taxon>Aspergillaceae</taxon>
        <taxon>Penicillium</taxon>
    </lineage>
</organism>
<reference evidence="1 2" key="1">
    <citation type="journal article" date="2023" name="IMA Fungus">
        <title>Comparative genomic study of the Penicillium genus elucidates a diverse pangenome and 15 lateral gene transfer events.</title>
        <authorList>
            <person name="Petersen C."/>
            <person name="Sorensen T."/>
            <person name="Nielsen M.R."/>
            <person name="Sondergaard T.E."/>
            <person name="Sorensen J.L."/>
            <person name="Fitzpatrick D.A."/>
            <person name="Frisvad J.C."/>
            <person name="Nielsen K.L."/>
        </authorList>
    </citation>
    <scope>NUCLEOTIDE SEQUENCE [LARGE SCALE GENOMIC DNA]</scope>
    <source>
        <strain evidence="1 2">IBT 35679</strain>
    </source>
</reference>
<keyword evidence="2" id="KW-1185">Reference proteome</keyword>
<evidence type="ECO:0000313" key="1">
    <source>
        <dbReference type="EMBL" id="KAJ5523970.1"/>
    </source>
</evidence>
<proteinExistence type="predicted"/>
<dbReference type="PANTHER" id="PTHR47840">
    <property type="entry name" value="ZN(II)2CYS6 TRANSCRIPTION FACTOR (EUROFUNG)-RELATED"/>
    <property type="match status" value="1"/>
</dbReference>
<name>A0AAD6G9Y8_9EURO</name>
<gene>
    <name evidence="1" type="ORF">N7494_010620</name>
</gene>
<sequence length="637" mass="72286">MLWLAEDAKSGAQNVSSLIRVVQRIESKLGVQLDSASELAVSYPSAEMDTSDDDSNMSDILTTERPSHLQSLFQNDWLSLDSRQKNGQLQERRERASANLLDTAREALQVLIPPKDEVVEIYETAFEWLRILQALLPQPLTVRSEKEALDNYDKMKDPNVDPMILASWMLTLALTAQQTPQERMLTPGRSGECMKRFELSRVISDTVERTIISHDRLIGTTSGIMLCMHWTRLQLPQGNFQKAWVRLRHLGAIAELMGLPNASQAAHRNGSPATNDDNAQFGKAQLWEMICAAERLLGMILNLPPDMRWHRHIKNEALTVNGVVQPRLYFAKIVSLAGKVQSLDELNTTRGSTAELSRATFELIEELRSLASQTPESWWTKKVEVDRVEPDDIVQAIHYYLLLRAYMPLTLRQDSSEEPFNTQVACFKACESAIQRYTVLLEAMPPGFFLYTMMELHSFTVTVVLILLSHTPRTNQQFSLYVDKARTEKEVEKVIDIMRRRITNTPTSRIAESAVDTLTSLTSLLKEEEHATQGRKLMLDVPLLGKVHIQRNTRAPQLAQMEDMQPPQISLRSTSRMSSQQLLPSLGVNPPSSVQDVQPWDDLSWFIEEDPAYFLMPDAFDHNSVMYNGIGEFSSYN</sequence>
<accession>A0AAD6G9Y8</accession>
<dbReference type="EMBL" id="JAQIZZ010000008">
    <property type="protein sequence ID" value="KAJ5523970.1"/>
    <property type="molecule type" value="Genomic_DNA"/>
</dbReference>
<protein>
    <recommendedName>
        <fullName evidence="3">Transcription factor domain-containing protein</fullName>
    </recommendedName>
</protein>
<dbReference type="PANTHER" id="PTHR47840:SF3">
    <property type="entry name" value="ZN(II)2CYS6 TRANSCRIPTION FACTOR (EUROFUNG)"/>
    <property type="match status" value="1"/>
</dbReference>
<dbReference type="CDD" id="cd12148">
    <property type="entry name" value="fungal_TF_MHR"/>
    <property type="match status" value="1"/>
</dbReference>